<dbReference type="EMBL" id="CP003597">
    <property type="protein sequence ID" value="AFY90936.1"/>
    <property type="molecule type" value="Genomic_DNA"/>
</dbReference>
<dbReference type="Proteomes" id="UP000010384">
    <property type="component" value="Chromosome"/>
</dbReference>
<dbReference type="SUPFAM" id="SSF53756">
    <property type="entry name" value="UDP-Glycosyltransferase/glycogen phosphorylase"/>
    <property type="match status" value="1"/>
</dbReference>
<dbReference type="STRING" id="251229.Chro_5579"/>
<organism evidence="1 2">
    <name type="scientific">Chroococcidiopsis thermalis (strain PCC 7203)</name>
    <dbReference type="NCBI Taxonomy" id="251229"/>
    <lineage>
        <taxon>Bacteria</taxon>
        <taxon>Bacillati</taxon>
        <taxon>Cyanobacteriota</taxon>
        <taxon>Cyanophyceae</taxon>
        <taxon>Chroococcidiopsidales</taxon>
        <taxon>Chroococcidiopsidaceae</taxon>
        <taxon>Chroococcidiopsis</taxon>
    </lineage>
</organism>
<dbReference type="AlphaFoldDB" id="K9U915"/>
<evidence type="ECO:0008006" key="3">
    <source>
        <dbReference type="Google" id="ProtNLM"/>
    </source>
</evidence>
<dbReference type="RefSeq" id="WP_015157473.1">
    <property type="nucleotide sequence ID" value="NC_019695.1"/>
</dbReference>
<reference evidence="1 2" key="1">
    <citation type="submission" date="2012-06" db="EMBL/GenBank/DDBJ databases">
        <title>Finished chromosome of genome of Chroococcidiopsis thermalis PCC 7203.</title>
        <authorList>
            <consortium name="US DOE Joint Genome Institute"/>
            <person name="Gugger M."/>
            <person name="Coursin T."/>
            <person name="Rippka R."/>
            <person name="Tandeau De Marsac N."/>
            <person name="Huntemann M."/>
            <person name="Wei C.-L."/>
            <person name="Han J."/>
            <person name="Detter J.C."/>
            <person name="Han C."/>
            <person name="Tapia R."/>
            <person name="Davenport K."/>
            <person name="Daligault H."/>
            <person name="Erkkila T."/>
            <person name="Gu W."/>
            <person name="Munk A.C.C."/>
            <person name="Teshima H."/>
            <person name="Xu Y."/>
            <person name="Chain P."/>
            <person name="Chen A."/>
            <person name="Krypides N."/>
            <person name="Mavromatis K."/>
            <person name="Markowitz V."/>
            <person name="Szeto E."/>
            <person name="Ivanova N."/>
            <person name="Mikhailova N."/>
            <person name="Ovchinnikova G."/>
            <person name="Pagani I."/>
            <person name="Pati A."/>
            <person name="Goodwin L."/>
            <person name="Peters L."/>
            <person name="Pitluck S."/>
            <person name="Woyke T."/>
            <person name="Kerfeld C."/>
        </authorList>
    </citation>
    <scope>NUCLEOTIDE SEQUENCE [LARGE SCALE GENOMIC DNA]</scope>
    <source>
        <strain evidence="1 2">PCC 7203</strain>
    </source>
</reference>
<dbReference type="PATRIC" id="fig|251229.3.peg.6524"/>
<name>K9U915_CHRTP</name>
<accession>K9U915</accession>
<dbReference type="InParanoid" id="K9U915"/>
<dbReference type="eggNOG" id="COG0707">
    <property type="taxonomic scope" value="Bacteria"/>
</dbReference>
<keyword evidence="2" id="KW-1185">Reference proteome</keyword>
<dbReference type="InterPro" id="IPR053205">
    <property type="entry name" value="GHMP_kinase_L-arabinokinase"/>
</dbReference>
<protein>
    <recommendedName>
        <fullName evidence="3">Glycosyl transferase</fullName>
    </recommendedName>
</protein>
<proteinExistence type="predicted"/>
<gene>
    <name evidence="1" type="ORF">Chro_5579</name>
</gene>
<dbReference type="PANTHER" id="PTHR38134">
    <property type="entry name" value="SLR1395 PROTEIN"/>
    <property type="match status" value="1"/>
</dbReference>
<dbReference type="PANTHER" id="PTHR38134:SF2">
    <property type="entry name" value="GALACTOKINASE"/>
    <property type="match status" value="1"/>
</dbReference>
<evidence type="ECO:0000313" key="2">
    <source>
        <dbReference type="Proteomes" id="UP000010384"/>
    </source>
</evidence>
<evidence type="ECO:0000313" key="1">
    <source>
        <dbReference type="EMBL" id="AFY90936.1"/>
    </source>
</evidence>
<sequence length="372" mass="41913">MRDTNLSLTFMETRPTIYIAITNHGFGHATRTASLAAKIQQLCPDILLIMVTTAPRWLLESYIEGDFIYRPRAFDLGVIQSDSLTMDKVATLEKLQQIRKQERSIIASEVNFIRQNRVNLILADIPPLAVAIAHAAGIPCYMSSNFGWDFIYRDWGGEFVEFADWMGKHYAQCDRLFRLPFHEPMSAFPNITDVGLTGGSPRHAIDTLRSNWGISTPPEKTILLTFGGLGLQQIPFENLQLFPDWQFLTFDVTAPNLPNLIKITDQKLRPVDFMPLCGRVISKPGYGTFAEAVGVGIPIVTLTREDFAEAKFLVDGIANYSYHQILNTEEFFQSHWEFLHQPPQPPRQSQPIAKDGNEAIAQAVLEAVSRKS</sequence>
<dbReference type="HOGENOM" id="CLU_044082_0_0_3"/>
<dbReference type="KEGG" id="cthe:Chro_5579"/>